<feature type="transmembrane region" description="Helical" evidence="5">
    <location>
        <begin position="207"/>
        <end position="228"/>
    </location>
</feature>
<evidence type="ECO:0000256" key="2">
    <source>
        <dbReference type="ARBA" id="ARBA00022692"/>
    </source>
</evidence>
<feature type="transmembrane region" description="Helical" evidence="5">
    <location>
        <begin position="169"/>
        <end position="195"/>
    </location>
</feature>
<dbReference type="HAMAP" id="MF_01600">
    <property type="entry name" value="UPF0182"/>
    <property type="match status" value="1"/>
</dbReference>
<dbReference type="Proteomes" id="UP000515728">
    <property type="component" value="Chromosome"/>
</dbReference>
<evidence type="ECO:0000256" key="4">
    <source>
        <dbReference type="ARBA" id="ARBA00023136"/>
    </source>
</evidence>
<dbReference type="PANTHER" id="PTHR39344:SF1">
    <property type="entry name" value="UPF0182 PROTEIN SLL1060"/>
    <property type="match status" value="1"/>
</dbReference>
<keyword evidence="4 5" id="KW-0472">Membrane</keyword>
<feature type="transmembrane region" description="Helical" evidence="5">
    <location>
        <begin position="284"/>
        <end position="304"/>
    </location>
</feature>
<keyword evidence="1 5" id="KW-1003">Cell membrane</keyword>
<keyword evidence="7" id="KW-1185">Reference proteome</keyword>
<dbReference type="NCBIfam" id="NF000825">
    <property type="entry name" value="PRK00068.1"/>
    <property type="match status" value="1"/>
</dbReference>
<comment type="subcellular location">
    <subcellularLocation>
        <location evidence="5">Cell membrane</location>
        <topology evidence="5">Multi-pass membrane protein</topology>
    </subcellularLocation>
</comment>
<dbReference type="EMBL" id="CP060131">
    <property type="protein sequence ID" value="QNG52729.1"/>
    <property type="molecule type" value="Genomic_DNA"/>
</dbReference>
<evidence type="ECO:0000313" key="6">
    <source>
        <dbReference type="EMBL" id="QNG52729.1"/>
    </source>
</evidence>
<dbReference type="InterPro" id="IPR005372">
    <property type="entry name" value="UPF0182"/>
</dbReference>
<dbReference type="PANTHER" id="PTHR39344">
    <property type="entry name" value="UPF0182 PROTEIN SLL1060"/>
    <property type="match status" value="1"/>
</dbReference>
<dbReference type="AlphaFoldDB" id="A0A7G7MIW8"/>
<evidence type="ECO:0000256" key="1">
    <source>
        <dbReference type="ARBA" id="ARBA00022475"/>
    </source>
</evidence>
<dbReference type="GO" id="GO:0005576">
    <property type="term" value="C:extracellular region"/>
    <property type="evidence" value="ECO:0007669"/>
    <property type="project" value="TreeGrafter"/>
</dbReference>
<proteinExistence type="inferred from homology"/>
<evidence type="ECO:0000256" key="5">
    <source>
        <dbReference type="HAMAP-Rule" id="MF_01600"/>
    </source>
</evidence>
<comment type="similarity">
    <text evidence="5">Belongs to the UPF0182 family.</text>
</comment>
<dbReference type="KEGG" id="ppel:H6H00_01245"/>
<dbReference type="Pfam" id="PF03699">
    <property type="entry name" value="UPF0182"/>
    <property type="match status" value="1"/>
</dbReference>
<organism evidence="6 7">
    <name type="scientific">Pseudonocardia petroleophila</name>
    <dbReference type="NCBI Taxonomy" id="37331"/>
    <lineage>
        <taxon>Bacteria</taxon>
        <taxon>Bacillati</taxon>
        <taxon>Actinomycetota</taxon>
        <taxon>Actinomycetes</taxon>
        <taxon>Pseudonocardiales</taxon>
        <taxon>Pseudonocardiaceae</taxon>
        <taxon>Pseudonocardia</taxon>
    </lineage>
</organism>
<protein>
    <recommendedName>
        <fullName evidence="5">UPF0182 protein H6H00_01245</fullName>
    </recommendedName>
</protein>
<keyword evidence="2 5" id="KW-0812">Transmembrane</keyword>
<dbReference type="RefSeq" id="WP_185719558.1">
    <property type="nucleotide sequence ID" value="NZ_BAAAWI010000001.1"/>
</dbReference>
<evidence type="ECO:0000256" key="3">
    <source>
        <dbReference type="ARBA" id="ARBA00022989"/>
    </source>
</evidence>
<gene>
    <name evidence="6" type="ORF">H6H00_01245</name>
</gene>
<evidence type="ECO:0000313" key="7">
    <source>
        <dbReference type="Proteomes" id="UP000515728"/>
    </source>
</evidence>
<feature type="transmembrane region" description="Helical" evidence="5">
    <location>
        <begin position="20"/>
        <end position="45"/>
    </location>
</feature>
<dbReference type="GO" id="GO:0005886">
    <property type="term" value="C:plasma membrane"/>
    <property type="evidence" value="ECO:0007669"/>
    <property type="project" value="UniProtKB-SubCell"/>
</dbReference>
<reference evidence="6 7" key="1">
    <citation type="submission" date="2020-08" db="EMBL/GenBank/DDBJ databases">
        <authorList>
            <person name="Mo P."/>
        </authorList>
    </citation>
    <scope>NUCLEOTIDE SEQUENCE [LARGE SCALE GENOMIC DNA]</scope>
    <source>
        <strain evidence="6 7">CGMCC 4.1532</strain>
    </source>
</reference>
<keyword evidence="3 5" id="KW-1133">Transmembrane helix</keyword>
<feature type="transmembrane region" description="Helical" evidence="5">
    <location>
        <begin position="250"/>
        <end position="272"/>
    </location>
</feature>
<feature type="transmembrane region" description="Helical" evidence="5">
    <location>
        <begin position="65"/>
        <end position="84"/>
    </location>
</feature>
<name>A0A7G7MIW8_9PSEU</name>
<feature type="transmembrane region" description="Helical" evidence="5">
    <location>
        <begin position="111"/>
        <end position="129"/>
    </location>
</feature>
<accession>A0A7G7MIW8</accession>
<sequence>MTDRPPTAARGLPRRRWIGIAVAGAVLVSLAGSTVLGTYVDWLWFDALDYRDLLVTVLLTRAAQFLVAGALVGGLLAGTVAVALRFRPPVLPADVAGPVAELHTLITRRPWVIRAAVPSAVGVLAGLAAQGDWRTTQLFLHGGAFGVTDPEFGLDIGFHVFDLPFYHLVLGWALVATVLSLLGAALMHLALGGLVAGGRGVRMTPAATAHLAVLAATVVLLLAAELFLDRYELLYSQRNELFTGATYTDLYAVLPAKLVLTGIAVICALTFLGGALRRDLRLPVIATALLVVSSVLVGAVWPALLQQFSVNPNADQREALSIGRNIEATRAAYGITDDRVSYVDYSGTGETTPARLAAESATVSNIRLLDPTLLEQTFTQLQQRENFYGFPAELDVDRYRIDGELQGYVVALRELETASLAGNQRSWINQHLRYTHGDGFVAARADRVDATPGGVATSSGYPVFTVSDTTGDGEIPVAQPRVYYGELIDSYVIVGGDPGDPAREFELDGTEFTYDGSGGVPIGGWLRRLAFAAHFGERNILFNEAVGAGSTVLMRQHPLERVEAAAPWLTVDGDPYPAVVDGRITWIVDGYTTLDRYPYAEQASLGTERVGYVRDSVKATVDAYDGTVTLYAVDPADPVLQAWSAAFPGTVRPASEISDELRAHFRYPQDLFDVQRDLITPYHVDDPQLFFSTSDFWDVPADPTVEQAPAPLIPTPAEPGPGEVPRQPPHYVLAGPPAAEGPARFQLTSPLVGLRRQFLAAHMSVSSAPASYGDIRVLRLPGDAQTLGPQQVQTRFRSSAEVSEERNLLQATATNVQFGNLLTLPTGDGTLLHVEPVYVERTTTADDDSFPQLNRVLVLYGDRVGYAPTLAEALDEAAGAGAGTVAESPTAPGPVDPTARAAAADVSAALERLRAAKAAGDLAAEGQALIDLDDAARRFTAATGSPA</sequence>